<dbReference type="Bgee" id="ENSCSAG00000011256">
    <property type="expression patterns" value="Expressed in blood and 4 other cell types or tissues"/>
</dbReference>
<dbReference type="EMBL" id="AQIB01162286">
    <property type="status" value="NOT_ANNOTATED_CDS"/>
    <property type="molecule type" value="Genomic_DNA"/>
</dbReference>
<dbReference type="EMBL" id="AQIB01162284">
    <property type="status" value="NOT_ANNOTATED_CDS"/>
    <property type="molecule type" value="Genomic_DNA"/>
</dbReference>
<dbReference type="AlphaFoldDB" id="A0A0D9RFP5"/>
<dbReference type="Ensembl" id="ENSCSAT00000009314.1">
    <property type="protein sequence ID" value="ENSCSAP00000007434.1"/>
    <property type="gene ID" value="ENSCSAG00000011256.1"/>
</dbReference>
<dbReference type="EMBL" id="AQIB01162288">
    <property type="status" value="NOT_ANNOTATED_CDS"/>
    <property type="molecule type" value="Genomic_DNA"/>
</dbReference>
<dbReference type="EMBL" id="AQIB01162285">
    <property type="status" value="NOT_ANNOTATED_CDS"/>
    <property type="molecule type" value="Genomic_DNA"/>
</dbReference>
<feature type="repeat" description="ANK" evidence="1">
    <location>
        <begin position="171"/>
        <end position="203"/>
    </location>
</feature>
<name>A0A0D9RFP5_CHLSB</name>
<keyword evidence="4" id="KW-1185">Reference proteome</keyword>
<feature type="repeat" description="ANK" evidence="1">
    <location>
        <begin position="72"/>
        <end position="104"/>
    </location>
</feature>
<dbReference type="EMBL" id="AQIB01162282">
    <property type="status" value="NOT_ANNOTATED_CDS"/>
    <property type="molecule type" value="Genomic_DNA"/>
</dbReference>
<feature type="region of interest" description="Disordered" evidence="2">
    <location>
        <begin position="214"/>
        <end position="259"/>
    </location>
</feature>
<evidence type="ECO:0000256" key="1">
    <source>
        <dbReference type="PROSITE-ProRule" id="PRU00023"/>
    </source>
</evidence>
<dbReference type="EMBL" id="AQIB01162290">
    <property type="status" value="NOT_ANNOTATED_CDS"/>
    <property type="molecule type" value="Genomic_DNA"/>
</dbReference>
<feature type="repeat" description="ANK" evidence="1">
    <location>
        <begin position="105"/>
        <end position="137"/>
    </location>
</feature>
<proteinExistence type="predicted"/>
<dbReference type="PRINTS" id="PR01415">
    <property type="entry name" value="ANKYRIN"/>
</dbReference>
<dbReference type="InterPro" id="IPR050657">
    <property type="entry name" value="Ankyrin_repeat_domain"/>
</dbReference>
<dbReference type="PANTHER" id="PTHR24147:SF63">
    <property type="entry name" value="ANKYRIN REPEAT DOMAIN-CONTAINING PROTEIN 30A"/>
    <property type="match status" value="1"/>
</dbReference>
<dbReference type="EMBL" id="AQIB01162291">
    <property type="status" value="NOT_ANNOTATED_CDS"/>
    <property type="molecule type" value="Genomic_DNA"/>
</dbReference>
<dbReference type="EMBL" id="AQIB01162287">
    <property type="status" value="NOT_ANNOTATED_CDS"/>
    <property type="molecule type" value="Genomic_DNA"/>
</dbReference>
<dbReference type="EMBL" id="AQIB01162289">
    <property type="status" value="NOT_ANNOTATED_CDS"/>
    <property type="molecule type" value="Genomic_DNA"/>
</dbReference>
<organism evidence="3 4">
    <name type="scientific">Chlorocebus sabaeus</name>
    <name type="common">Green monkey</name>
    <name type="synonym">Simia sabaea</name>
    <dbReference type="NCBI Taxonomy" id="60711"/>
    <lineage>
        <taxon>Eukaryota</taxon>
        <taxon>Metazoa</taxon>
        <taxon>Chordata</taxon>
        <taxon>Craniata</taxon>
        <taxon>Vertebrata</taxon>
        <taxon>Euteleostomi</taxon>
        <taxon>Mammalia</taxon>
        <taxon>Eutheria</taxon>
        <taxon>Euarchontoglires</taxon>
        <taxon>Primates</taxon>
        <taxon>Haplorrhini</taxon>
        <taxon>Catarrhini</taxon>
        <taxon>Cercopithecidae</taxon>
        <taxon>Cercopithecinae</taxon>
        <taxon>Chlorocebus</taxon>
    </lineage>
</organism>
<dbReference type="SMART" id="SM00248">
    <property type="entry name" value="ANK"/>
    <property type="match status" value="4"/>
</dbReference>
<dbReference type="PANTHER" id="PTHR24147">
    <property type="entry name" value="ANKYRIN REPEAT DOMAIN 36-RELATED"/>
    <property type="match status" value="1"/>
</dbReference>
<dbReference type="InterPro" id="IPR002110">
    <property type="entry name" value="Ankyrin_rpt"/>
</dbReference>
<evidence type="ECO:0000313" key="4">
    <source>
        <dbReference type="Proteomes" id="UP000029965"/>
    </source>
</evidence>
<dbReference type="Pfam" id="PF12796">
    <property type="entry name" value="Ank_2"/>
    <property type="match status" value="1"/>
</dbReference>
<reference evidence="3" key="3">
    <citation type="submission" date="2025-09" db="UniProtKB">
        <authorList>
            <consortium name="Ensembl"/>
        </authorList>
    </citation>
    <scope>IDENTIFICATION</scope>
</reference>
<reference evidence="3" key="2">
    <citation type="submission" date="2025-08" db="UniProtKB">
        <authorList>
            <consortium name="Ensembl"/>
        </authorList>
    </citation>
    <scope>IDENTIFICATION</scope>
</reference>
<dbReference type="EMBL" id="AQIB01162283">
    <property type="status" value="NOT_ANNOTATED_CDS"/>
    <property type="molecule type" value="Genomic_DNA"/>
</dbReference>
<dbReference type="SUPFAM" id="SSF48403">
    <property type="entry name" value="Ankyrin repeat"/>
    <property type="match status" value="1"/>
</dbReference>
<keyword evidence="1" id="KW-0040">ANK repeat</keyword>
<dbReference type="PROSITE" id="PS50088">
    <property type="entry name" value="ANK_REPEAT"/>
    <property type="match status" value="4"/>
</dbReference>
<dbReference type="Proteomes" id="UP000029965">
    <property type="component" value="Chromosome 9"/>
</dbReference>
<protein>
    <submittedName>
        <fullName evidence="3">Uncharacterized protein</fullName>
    </submittedName>
</protein>
<feature type="repeat" description="ANK" evidence="1">
    <location>
        <begin position="138"/>
        <end position="170"/>
    </location>
</feature>
<dbReference type="GeneTree" id="ENSGT00940000165686"/>
<dbReference type="PROSITE" id="PS50297">
    <property type="entry name" value="ANK_REP_REGION"/>
    <property type="match status" value="3"/>
</dbReference>
<accession>A0A0D9RFP5</accession>
<evidence type="ECO:0000256" key="2">
    <source>
        <dbReference type="SAM" id="MobiDB-lite"/>
    </source>
</evidence>
<feature type="compositionally biased region" description="Polar residues" evidence="2">
    <location>
        <begin position="219"/>
        <end position="228"/>
    </location>
</feature>
<dbReference type="ExpressionAtlas" id="A0A0D9RFP5">
    <property type="expression patterns" value="baseline"/>
</dbReference>
<reference evidence="3 4" key="1">
    <citation type="submission" date="2014-03" db="EMBL/GenBank/DDBJ databases">
        <authorList>
            <person name="Warren W."/>
            <person name="Wilson R.K."/>
        </authorList>
    </citation>
    <scope>NUCLEOTIDE SEQUENCE</scope>
</reference>
<evidence type="ECO:0000313" key="3">
    <source>
        <dbReference type="Ensembl" id="ENSCSAP00000007434.1"/>
    </source>
</evidence>
<dbReference type="Gene3D" id="1.25.40.20">
    <property type="entry name" value="Ankyrin repeat-containing domain"/>
    <property type="match status" value="2"/>
</dbReference>
<feature type="compositionally biased region" description="Basic and acidic residues" evidence="2">
    <location>
        <begin position="244"/>
        <end position="259"/>
    </location>
</feature>
<dbReference type="Pfam" id="PF00023">
    <property type="entry name" value="Ank"/>
    <property type="match status" value="2"/>
</dbReference>
<dbReference type="InterPro" id="IPR036770">
    <property type="entry name" value="Ankyrin_rpt-contain_sf"/>
</dbReference>
<sequence>MKRLLAAARKGVPDPERPSALSKLVYAKNDSYIVHFGDLGKIHKAASLGQVRKLESMTVTKKTIDLNKRDVKKRTALHWACVNGHVEVVTFLVDRKCQLDILDGESRTPLMKALQCQREACANILIDSGADLNVVDIYGNTALHYAVYSENLSMVAKLLSHGAVIEVQNKASLTPFLLAIMKRSERIVEFLLTKNANANAVNEFKRIHQQLLKHKQKLSKNPQNTNPEGTPAGTTDEAAPLAERTLDMAESLVERPPDE</sequence>